<accession>A0A9D2IVK3</accession>
<evidence type="ECO:0000313" key="14">
    <source>
        <dbReference type="Proteomes" id="UP000824044"/>
    </source>
</evidence>
<dbReference type="NCBIfam" id="NF045485">
    <property type="entry name" value="FPPsyn"/>
    <property type="match status" value="1"/>
</dbReference>
<evidence type="ECO:0000313" key="13">
    <source>
        <dbReference type="EMBL" id="HIZ25078.1"/>
    </source>
</evidence>
<dbReference type="InterPro" id="IPR008949">
    <property type="entry name" value="Isoprenoid_synthase_dom_sf"/>
</dbReference>
<dbReference type="PANTHER" id="PTHR43281">
    <property type="entry name" value="FARNESYL DIPHOSPHATE SYNTHASE"/>
    <property type="match status" value="1"/>
</dbReference>
<evidence type="ECO:0000256" key="11">
    <source>
        <dbReference type="ARBA" id="ARBA00049399"/>
    </source>
</evidence>
<dbReference type="Pfam" id="PF00348">
    <property type="entry name" value="polyprenyl_synt"/>
    <property type="match status" value="1"/>
</dbReference>
<comment type="caution">
    <text evidence="13">The sequence shown here is derived from an EMBL/GenBank/DDBJ whole genome shotgun (WGS) entry which is preliminary data.</text>
</comment>
<reference evidence="13" key="1">
    <citation type="journal article" date="2021" name="PeerJ">
        <title>Extensive microbial diversity within the chicken gut microbiome revealed by metagenomics and culture.</title>
        <authorList>
            <person name="Gilroy R."/>
            <person name="Ravi A."/>
            <person name="Getino M."/>
            <person name="Pursley I."/>
            <person name="Horton D.L."/>
            <person name="Alikhan N.F."/>
            <person name="Baker D."/>
            <person name="Gharbi K."/>
            <person name="Hall N."/>
            <person name="Watson M."/>
            <person name="Adriaenssens E.M."/>
            <person name="Foster-Nyarko E."/>
            <person name="Jarju S."/>
            <person name="Secka A."/>
            <person name="Antonio M."/>
            <person name="Oren A."/>
            <person name="Chaudhuri R.R."/>
            <person name="La Ragione R."/>
            <person name="Hildebrand F."/>
            <person name="Pallen M.J."/>
        </authorList>
    </citation>
    <scope>NUCLEOTIDE SEQUENCE</scope>
    <source>
        <strain evidence="13">CHK33-5263</strain>
    </source>
</reference>
<dbReference type="PROSITE" id="PS00444">
    <property type="entry name" value="POLYPRENYL_SYNTHASE_2"/>
    <property type="match status" value="1"/>
</dbReference>
<evidence type="ECO:0000256" key="10">
    <source>
        <dbReference type="ARBA" id="ARBA00032873"/>
    </source>
</evidence>
<evidence type="ECO:0000256" key="2">
    <source>
        <dbReference type="ARBA" id="ARBA00006706"/>
    </source>
</evidence>
<dbReference type="CDD" id="cd00685">
    <property type="entry name" value="Trans_IPPS_HT"/>
    <property type="match status" value="1"/>
</dbReference>
<dbReference type="GO" id="GO:0005737">
    <property type="term" value="C:cytoplasm"/>
    <property type="evidence" value="ECO:0007669"/>
    <property type="project" value="UniProtKB-ARBA"/>
</dbReference>
<dbReference type="SFLD" id="SFLDG01017">
    <property type="entry name" value="Polyprenyl_Transferase_Like"/>
    <property type="match status" value="1"/>
</dbReference>
<keyword evidence="6" id="KW-0479">Metal-binding</keyword>
<dbReference type="FunFam" id="1.10.600.10:FF:000001">
    <property type="entry name" value="Geranylgeranyl diphosphate synthase"/>
    <property type="match status" value="1"/>
</dbReference>
<evidence type="ECO:0000256" key="1">
    <source>
        <dbReference type="ARBA" id="ARBA00001946"/>
    </source>
</evidence>
<comment type="cofactor">
    <cofactor evidence="1">
        <name>Mg(2+)</name>
        <dbReference type="ChEBI" id="CHEBI:18420"/>
    </cofactor>
</comment>
<keyword evidence="5 12" id="KW-0808">Transferase</keyword>
<comment type="catalytic activity">
    <reaction evidence="11">
        <text>isopentenyl diphosphate + (2E)-geranyl diphosphate = (2E,6E)-farnesyl diphosphate + diphosphate</text>
        <dbReference type="Rhea" id="RHEA:19361"/>
        <dbReference type="ChEBI" id="CHEBI:33019"/>
        <dbReference type="ChEBI" id="CHEBI:58057"/>
        <dbReference type="ChEBI" id="CHEBI:128769"/>
        <dbReference type="ChEBI" id="CHEBI:175763"/>
        <dbReference type="EC" id="2.5.1.10"/>
    </reaction>
</comment>
<evidence type="ECO:0000256" key="4">
    <source>
        <dbReference type="ARBA" id="ARBA00015100"/>
    </source>
</evidence>
<keyword evidence="7" id="KW-0460">Magnesium</keyword>
<keyword evidence="8" id="KW-0414">Isoprene biosynthesis</keyword>
<evidence type="ECO:0000256" key="7">
    <source>
        <dbReference type="ARBA" id="ARBA00022842"/>
    </source>
</evidence>
<evidence type="ECO:0000256" key="8">
    <source>
        <dbReference type="ARBA" id="ARBA00023229"/>
    </source>
</evidence>
<dbReference type="PROSITE" id="PS00723">
    <property type="entry name" value="POLYPRENYL_SYNTHASE_1"/>
    <property type="match status" value="1"/>
</dbReference>
<evidence type="ECO:0000256" key="3">
    <source>
        <dbReference type="ARBA" id="ARBA00012439"/>
    </source>
</evidence>
<dbReference type="Proteomes" id="UP000824044">
    <property type="component" value="Unassembled WGS sequence"/>
</dbReference>
<dbReference type="EMBL" id="DXBS01000119">
    <property type="protein sequence ID" value="HIZ25078.1"/>
    <property type="molecule type" value="Genomic_DNA"/>
</dbReference>
<reference evidence="13" key="2">
    <citation type="submission" date="2021-04" db="EMBL/GenBank/DDBJ databases">
        <authorList>
            <person name="Gilroy R."/>
        </authorList>
    </citation>
    <scope>NUCLEOTIDE SEQUENCE</scope>
    <source>
        <strain evidence="13">CHK33-5263</strain>
    </source>
</reference>
<dbReference type="GO" id="GO:0046872">
    <property type="term" value="F:metal ion binding"/>
    <property type="evidence" value="ECO:0007669"/>
    <property type="project" value="UniProtKB-KW"/>
</dbReference>
<protein>
    <recommendedName>
        <fullName evidence="4">Farnesyl diphosphate synthase</fullName>
        <ecNumber evidence="3">2.5.1.10</ecNumber>
    </recommendedName>
    <alternativeName>
        <fullName evidence="10">(2E,6E)-farnesyl diphosphate synthase</fullName>
    </alternativeName>
    <alternativeName>
        <fullName evidence="9">Geranyltranstransferase</fullName>
    </alternativeName>
</protein>
<dbReference type="GO" id="GO:0004337">
    <property type="term" value="F:(2E,6E)-farnesyl diphosphate synthase activity"/>
    <property type="evidence" value="ECO:0007669"/>
    <property type="project" value="UniProtKB-EC"/>
</dbReference>
<dbReference type="InterPro" id="IPR033749">
    <property type="entry name" value="Polyprenyl_synt_CS"/>
</dbReference>
<sequence>MNFHDRYEIYRAHFEAYLQKKCAEMAFEPKILTESMRYSLLSGGKRVRPVLFFGALAAFGVDWRSNEDFAVALESIHTYSLIHDDLPAMDNDDFRRGRPSNHKVFGEANAILAGDALLSYAFDLLLAACGRGEGYLRAAQALSKAAGAAGMVAGQSADLLYTGENGGEAELLWIYRNKTGRLIAAPLVMAACIAEKYAAEAEEFGLELGNLFQLTDDILDASGESEKLGKTVGKDEAEQKLTAVKVYTLAGARERAEVCAARCKTILAAMKDADTAFLYGIVDYVLKRDR</sequence>
<evidence type="ECO:0000256" key="5">
    <source>
        <dbReference type="ARBA" id="ARBA00022679"/>
    </source>
</evidence>
<dbReference type="Gene3D" id="1.10.600.10">
    <property type="entry name" value="Farnesyl Diphosphate Synthase"/>
    <property type="match status" value="1"/>
</dbReference>
<organism evidence="13 14">
    <name type="scientific">Candidatus Gallimonas intestinigallinarum</name>
    <dbReference type="NCBI Taxonomy" id="2838604"/>
    <lineage>
        <taxon>Bacteria</taxon>
        <taxon>Bacillati</taxon>
        <taxon>Bacillota</taxon>
        <taxon>Clostridia</taxon>
        <taxon>Candidatus Gallimonas</taxon>
    </lineage>
</organism>
<gene>
    <name evidence="13" type="ORF">H9812_06375</name>
</gene>
<evidence type="ECO:0000256" key="6">
    <source>
        <dbReference type="ARBA" id="ARBA00022723"/>
    </source>
</evidence>
<dbReference type="InterPro" id="IPR053378">
    <property type="entry name" value="Prenyl_diphosphate_synthase"/>
</dbReference>
<proteinExistence type="inferred from homology"/>
<dbReference type="InterPro" id="IPR000092">
    <property type="entry name" value="Polyprenyl_synt"/>
</dbReference>
<dbReference type="AlphaFoldDB" id="A0A9D2IVK3"/>
<evidence type="ECO:0000256" key="9">
    <source>
        <dbReference type="ARBA" id="ARBA00032380"/>
    </source>
</evidence>
<dbReference type="SUPFAM" id="SSF48576">
    <property type="entry name" value="Terpenoid synthases"/>
    <property type="match status" value="1"/>
</dbReference>
<dbReference type="SFLD" id="SFLDS00005">
    <property type="entry name" value="Isoprenoid_Synthase_Type_I"/>
    <property type="match status" value="1"/>
</dbReference>
<dbReference type="PANTHER" id="PTHR43281:SF1">
    <property type="entry name" value="FARNESYL DIPHOSPHATE SYNTHASE"/>
    <property type="match status" value="1"/>
</dbReference>
<evidence type="ECO:0000256" key="12">
    <source>
        <dbReference type="RuleBase" id="RU004466"/>
    </source>
</evidence>
<name>A0A9D2IVK3_9FIRM</name>
<dbReference type="GO" id="GO:0016114">
    <property type="term" value="P:terpenoid biosynthetic process"/>
    <property type="evidence" value="ECO:0007669"/>
    <property type="project" value="UniProtKB-ARBA"/>
</dbReference>
<comment type="similarity">
    <text evidence="2 12">Belongs to the FPP/GGPP synthase family.</text>
</comment>
<dbReference type="EC" id="2.5.1.10" evidence="3"/>